<dbReference type="InterPro" id="IPR013766">
    <property type="entry name" value="Thioredoxin_domain"/>
</dbReference>
<dbReference type="SUPFAM" id="SSF52833">
    <property type="entry name" value="Thioredoxin-like"/>
    <property type="match status" value="1"/>
</dbReference>
<gene>
    <name evidence="3" type="ORF">E4T88_05285</name>
</gene>
<dbReference type="EMBL" id="SPPK01000001">
    <property type="protein sequence ID" value="TFU91393.1"/>
    <property type="molecule type" value="Genomic_DNA"/>
</dbReference>
<evidence type="ECO:0000313" key="3">
    <source>
        <dbReference type="EMBL" id="TFU91393.1"/>
    </source>
</evidence>
<evidence type="ECO:0000259" key="2">
    <source>
        <dbReference type="Pfam" id="PF00085"/>
    </source>
</evidence>
<feature type="transmembrane region" description="Helical" evidence="1">
    <location>
        <begin position="12"/>
        <end position="33"/>
    </location>
</feature>
<dbReference type="InterPro" id="IPR036249">
    <property type="entry name" value="Thioredoxin-like_sf"/>
</dbReference>
<dbReference type="Pfam" id="PF00085">
    <property type="entry name" value="Thioredoxin"/>
    <property type="match status" value="1"/>
</dbReference>
<dbReference type="RefSeq" id="WP_135104405.1">
    <property type="nucleotide sequence ID" value="NZ_JADGKW010000001.1"/>
</dbReference>
<organism evidence="3 4">
    <name type="scientific">Dysgonomonas mossii</name>
    <dbReference type="NCBI Taxonomy" id="163665"/>
    <lineage>
        <taxon>Bacteria</taxon>
        <taxon>Pseudomonadati</taxon>
        <taxon>Bacteroidota</taxon>
        <taxon>Bacteroidia</taxon>
        <taxon>Bacteroidales</taxon>
        <taxon>Dysgonomonadaceae</taxon>
        <taxon>Dysgonomonas</taxon>
    </lineage>
</organism>
<evidence type="ECO:0000256" key="1">
    <source>
        <dbReference type="SAM" id="Phobius"/>
    </source>
</evidence>
<keyword evidence="1" id="KW-0812">Transmembrane</keyword>
<accession>A0A4Y9IS52</accession>
<sequence length="145" mass="16877">MFELKKFRFKTWHFVLLFVLFFILVNIIGLISINGNSYSIENEIAQIEEIYDLSEIENSTEIVSIIFYKEDSNICGKMMHNINQLTNKNSKFYRSEVNKNSELYKKHNISGVPCTLILKNGEEISRIMGLVPTSNLEIIYSRIAK</sequence>
<protein>
    <submittedName>
        <fullName evidence="3">Thioredoxin</fullName>
    </submittedName>
</protein>
<dbReference type="AlphaFoldDB" id="A0A4Y9IS52"/>
<reference evidence="3 4" key="1">
    <citation type="submission" date="2019-03" db="EMBL/GenBank/DDBJ databases">
        <title>Diversity of the mouse oral microbiome.</title>
        <authorList>
            <person name="Joseph S."/>
            <person name="Aduse-Opoku J."/>
            <person name="Curtis M."/>
            <person name="Wade W."/>
            <person name="Hashim A."/>
        </authorList>
    </citation>
    <scope>NUCLEOTIDE SEQUENCE [LARGE SCALE GENOMIC DNA]</scope>
    <source>
        <strain evidence="3 4">P11</strain>
    </source>
</reference>
<dbReference type="Proteomes" id="UP000298285">
    <property type="component" value="Unassembled WGS sequence"/>
</dbReference>
<dbReference type="CDD" id="cd02947">
    <property type="entry name" value="TRX_family"/>
    <property type="match status" value="1"/>
</dbReference>
<dbReference type="OrthoDB" id="996953at2"/>
<proteinExistence type="predicted"/>
<evidence type="ECO:0000313" key="4">
    <source>
        <dbReference type="Proteomes" id="UP000298285"/>
    </source>
</evidence>
<keyword evidence="1" id="KW-0472">Membrane</keyword>
<dbReference type="Gene3D" id="3.40.30.10">
    <property type="entry name" value="Glutaredoxin"/>
    <property type="match status" value="1"/>
</dbReference>
<keyword evidence="1" id="KW-1133">Transmembrane helix</keyword>
<comment type="caution">
    <text evidence="3">The sequence shown here is derived from an EMBL/GenBank/DDBJ whole genome shotgun (WGS) entry which is preliminary data.</text>
</comment>
<feature type="domain" description="Thioredoxin" evidence="2">
    <location>
        <begin position="54"/>
        <end position="136"/>
    </location>
</feature>
<name>A0A4Y9IS52_9BACT</name>